<feature type="transmembrane region" description="Helical" evidence="1">
    <location>
        <begin position="167"/>
        <end position="186"/>
    </location>
</feature>
<dbReference type="AlphaFoldDB" id="D4YQU8"/>
<dbReference type="GO" id="GO:0006508">
    <property type="term" value="P:proteolysis"/>
    <property type="evidence" value="ECO:0007669"/>
    <property type="project" value="UniProtKB-KW"/>
</dbReference>
<sequence length="312" mass="34976">MFASPHAHPTRTQAPSYFRHRFATFGSVHSVTNSSTTPSATDSPQFPWAELAKYATVALLAGSAVVLFGLYDRPLYVWGLAALAASVALSWCAGTAFAKDILLIALGLGILSTISLEADISWPNMFLMGTVLSASVFVPYAMSRWGYRDHAIRFPARQGQKWSRLEIGWLAFVVIVGWLVLPRYFFYSGAYLNWPAVITPSEIARLFVGVNAVGIWDELFFICTVFTLLHRHFSFWPANIVTSIIFVSFLWELGYRSWAPFITIPFALVQAVIFTRTKSLPYTVTVHLLFDAVVFLSIVHAHHPQALPIFWY</sequence>
<keyword evidence="4" id="KW-1185">Reference proteome</keyword>
<evidence type="ECO:0000313" key="3">
    <source>
        <dbReference type="EMBL" id="EFG46400.1"/>
    </source>
</evidence>
<name>D4YQU8_9MICO</name>
<evidence type="ECO:0000256" key="1">
    <source>
        <dbReference type="SAM" id="Phobius"/>
    </source>
</evidence>
<feature type="transmembrane region" description="Helical" evidence="1">
    <location>
        <begin position="51"/>
        <end position="70"/>
    </location>
</feature>
<dbReference type="InterPro" id="IPR003675">
    <property type="entry name" value="Rce1/LyrA-like_dom"/>
</dbReference>
<keyword evidence="1" id="KW-1133">Transmembrane helix</keyword>
<dbReference type="Proteomes" id="UP000005714">
    <property type="component" value="Unassembled WGS sequence"/>
</dbReference>
<feature type="transmembrane region" description="Helical" evidence="1">
    <location>
        <begin position="233"/>
        <end position="251"/>
    </location>
</feature>
<dbReference type="eggNOG" id="ENOG502Z9C9">
    <property type="taxonomic scope" value="Bacteria"/>
</dbReference>
<protein>
    <submittedName>
        <fullName evidence="3">CAAX amino terminal protease family protein</fullName>
    </submittedName>
</protein>
<dbReference type="EMBL" id="ADNU01000084">
    <property type="protein sequence ID" value="EFG46400.1"/>
    <property type="molecule type" value="Genomic_DNA"/>
</dbReference>
<organism evidence="3 4">
    <name type="scientific">Brevibacterium mcbrellneri ATCC 49030</name>
    <dbReference type="NCBI Taxonomy" id="585530"/>
    <lineage>
        <taxon>Bacteria</taxon>
        <taxon>Bacillati</taxon>
        <taxon>Actinomycetota</taxon>
        <taxon>Actinomycetes</taxon>
        <taxon>Micrococcales</taxon>
        <taxon>Brevibacteriaceae</taxon>
        <taxon>Brevibacterium</taxon>
    </lineage>
</organism>
<feature type="transmembrane region" description="Helical" evidence="1">
    <location>
        <begin position="206"/>
        <end position="226"/>
    </location>
</feature>
<feature type="domain" description="CAAX prenyl protease 2/Lysostaphin resistance protein A-like" evidence="2">
    <location>
        <begin position="202"/>
        <end position="293"/>
    </location>
</feature>
<comment type="caution">
    <text evidence="3">The sequence shown here is derived from an EMBL/GenBank/DDBJ whole genome shotgun (WGS) entry which is preliminary data.</text>
</comment>
<keyword evidence="3" id="KW-0645">Protease</keyword>
<evidence type="ECO:0000313" key="4">
    <source>
        <dbReference type="Proteomes" id="UP000005714"/>
    </source>
</evidence>
<proteinExistence type="predicted"/>
<feature type="transmembrane region" description="Helical" evidence="1">
    <location>
        <begin position="76"/>
        <end position="94"/>
    </location>
</feature>
<dbReference type="Pfam" id="PF02517">
    <property type="entry name" value="Rce1-like"/>
    <property type="match status" value="1"/>
</dbReference>
<keyword evidence="1" id="KW-0472">Membrane</keyword>
<dbReference type="GO" id="GO:0004175">
    <property type="term" value="F:endopeptidase activity"/>
    <property type="evidence" value="ECO:0007669"/>
    <property type="project" value="UniProtKB-ARBA"/>
</dbReference>
<keyword evidence="1" id="KW-0812">Transmembrane</keyword>
<dbReference type="GO" id="GO:0080120">
    <property type="term" value="P:CAAX-box protein maturation"/>
    <property type="evidence" value="ECO:0007669"/>
    <property type="project" value="UniProtKB-ARBA"/>
</dbReference>
<dbReference type="STRING" id="585530.HMPREF0183_2308"/>
<feature type="transmembrane region" description="Helical" evidence="1">
    <location>
        <begin position="257"/>
        <end position="275"/>
    </location>
</feature>
<reference evidence="3 4" key="1">
    <citation type="submission" date="2010-04" db="EMBL/GenBank/DDBJ databases">
        <authorList>
            <person name="Qin X."/>
            <person name="Bachman B."/>
            <person name="Battles P."/>
            <person name="Bell A."/>
            <person name="Bess C."/>
            <person name="Bickham C."/>
            <person name="Chaboub L."/>
            <person name="Chen D."/>
            <person name="Coyle M."/>
            <person name="Deiros D.R."/>
            <person name="Dinh H."/>
            <person name="Forbes L."/>
            <person name="Fowler G."/>
            <person name="Francisco L."/>
            <person name="Fu Q."/>
            <person name="Gubbala S."/>
            <person name="Hale W."/>
            <person name="Han Y."/>
            <person name="Hemphill L."/>
            <person name="Highlander S.K."/>
            <person name="Hirani K."/>
            <person name="Hogues M."/>
            <person name="Jackson L."/>
            <person name="Jakkamsetti A."/>
            <person name="Javaid M."/>
            <person name="Jiang H."/>
            <person name="Korchina V."/>
            <person name="Kovar C."/>
            <person name="Lara F."/>
            <person name="Lee S."/>
            <person name="Mata R."/>
            <person name="Mathew T."/>
            <person name="Moen C."/>
            <person name="Morales K."/>
            <person name="Munidasa M."/>
            <person name="Nazareth L."/>
            <person name="Ngo R."/>
            <person name="Nguyen L."/>
            <person name="Okwuonu G."/>
            <person name="Ongeri F."/>
            <person name="Patil S."/>
            <person name="Petrosino J."/>
            <person name="Pham C."/>
            <person name="Pham P."/>
            <person name="Pu L.-L."/>
            <person name="Puazo M."/>
            <person name="Raj R."/>
            <person name="Reid J."/>
            <person name="Rouhana J."/>
            <person name="Saada N."/>
            <person name="Shang Y."/>
            <person name="Simmons D."/>
            <person name="Thornton R."/>
            <person name="Warren J."/>
            <person name="Weissenberger G."/>
            <person name="Zhang J."/>
            <person name="Zhang L."/>
            <person name="Zhou C."/>
            <person name="Zhu D."/>
            <person name="Muzny D."/>
            <person name="Worley K."/>
            <person name="Gibbs R."/>
        </authorList>
    </citation>
    <scope>NUCLEOTIDE SEQUENCE [LARGE SCALE GENOMIC DNA]</scope>
    <source>
        <strain evidence="3 4">ATCC 49030</strain>
    </source>
</reference>
<keyword evidence="3" id="KW-0378">Hydrolase</keyword>
<feature type="transmembrane region" description="Helical" evidence="1">
    <location>
        <begin position="282"/>
        <end position="302"/>
    </location>
</feature>
<gene>
    <name evidence="3" type="ORF">HMPREF0183_2308</name>
</gene>
<evidence type="ECO:0000259" key="2">
    <source>
        <dbReference type="Pfam" id="PF02517"/>
    </source>
</evidence>
<feature type="transmembrane region" description="Helical" evidence="1">
    <location>
        <begin position="126"/>
        <end position="147"/>
    </location>
</feature>
<accession>D4YQU8</accession>